<dbReference type="Gene3D" id="3.40.50.1100">
    <property type="match status" value="2"/>
</dbReference>
<dbReference type="GO" id="GO:0009097">
    <property type="term" value="P:isoleucine biosynthetic process"/>
    <property type="evidence" value="ECO:0007669"/>
    <property type="project" value="TreeGrafter"/>
</dbReference>
<dbReference type="OrthoDB" id="7773036at2759"/>
<protein>
    <recommendedName>
        <fullName evidence="3">L-serine ammonia-lyase</fullName>
        <ecNumber evidence="3">4.3.1.17</ecNumber>
    </recommendedName>
</protein>
<reference evidence="8 9" key="1">
    <citation type="journal article" date="2018" name="Mol. Biol. Evol.">
        <title>Broad Genomic Sampling Reveals a Smut Pathogenic Ancestry of the Fungal Clade Ustilaginomycotina.</title>
        <authorList>
            <person name="Kijpornyongpan T."/>
            <person name="Mondo S.J."/>
            <person name="Barry K."/>
            <person name="Sandor L."/>
            <person name="Lee J."/>
            <person name="Lipzen A."/>
            <person name="Pangilinan J."/>
            <person name="LaButti K."/>
            <person name="Hainaut M."/>
            <person name="Henrissat B."/>
            <person name="Grigoriev I.V."/>
            <person name="Spatafora J.W."/>
            <person name="Aime M.C."/>
        </authorList>
    </citation>
    <scope>NUCLEOTIDE SEQUENCE [LARGE SCALE GENOMIC DNA]</scope>
    <source>
        <strain evidence="8 9">MCA 4198</strain>
    </source>
</reference>
<dbReference type="GeneID" id="37046657"/>
<dbReference type="GO" id="GO:0004794">
    <property type="term" value="F:threonine deaminase activity"/>
    <property type="evidence" value="ECO:0007669"/>
    <property type="project" value="TreeGrafter"/>
</dbReference>
<dbReference type="GO" id="GO:0003941">
    <property type="term" value="F:L-serine ammonia-lyase activity"/>
    <property type="evidence" value="ECO:0007669"/>
    <property type="project" value="UniProtKB-EC"/>
</dbReference>
<comment type="similarity">
    <text evidence="2">Belongs to the serine/threonine dehydratase family.</text>
</comment>
<evidence type="ECO:0000256" key="2">
    <source>
        <dbReference type="ARBA" id="ARBA00010869"/>
    </source>
</evidence>
<dbReference type="PANTHER" id="PTHR48078">
    <property type="entry name" value="THREONINE DEHYDRATASE, MITOCHONDRIAL-RELATED"/>
    <property type="match status" value="1"/>
</dbReference>
<dbReference type="PROSITE" id="PS00165">
    <property type="entry name" value="DEHYDRATASE_SER_THR"/>
    <property type="match status" value="1"/>
</dbReference>
<keyword evidence="4" id="KW-0663">Pyridoxal phosphate</keyword>
<proteinExistence type="inferred from homology"/>
<name>A0A316Z048_9BASI</name>
<evidence type="ECO:0000313" key="8">
    <source>
        <dbReference type="EMBL" id="PWN94298.1"/>
    </source>
</evidence>
<dbReference type="STRING" id="215250.A0A316Z048"/>
<evidence type="ECO:0000256" key="5">
    <source>
        <dbReference type="ARBA" id="ARBA00023239"/>
    </source>
</evidence>
<evidence type="ECO:0000259" key="7">
    <source>
        <dbReference type="Pfam" id="PF00291"/>
    </source>
</evidence>
<dbReference type="InterPro" id="IPR001926">
    <property type="entry name" value="TrpB-like_PALP"/>
</dbReference>
<dbReference type="InParanoid" id="A0A316Z048"/>
<dbReference type="AlphaFoldDB" id="A0A316Z048"/>
<sequence length="381" mass="40210">MNGGDHGRGDAKVHIKTPLLYSAPLSKRSSSLGGRSISVYLKLDNLQPSGSFKIRGLGNTISKRARSSPGLHVISSSGGNAGLAASHAANALGLGCDVLVPSSAEEEVKALMRAEGANVTVVGDAWDDCDVAAKALAEAQAAKGIESCYVHPFEGDDVIEGHSSLGQEIYQQLRDEAGVERGPDAVICSVGGGGLLRGLLRGIERARTESQPAPLIVTTQCHGADAFSQSMSASVDKGAPQLVALDSITSKATSLGAKTCSRDAVKDALDYRAASNSRFSTVVMPDDLARAAAWRFARDHRQIVELACAVAIAPLYFPDKVLNPHLIGKMEQRDEPLVIVVVVCGGNKSSTALMERYRLNEETRPQLVEELQMQLDGALVK</sequence>
<dbReference type="GO" id="GO:0030170">
    <property type="term" value="F:pyridoxal phosphate binding"/>
    <property type="evidence" value="ECO:0007669"/>
    <property type="project" value="InterPro"/>
</dbReference>
<evidence type="ECO:0000256" key="4">
    <source>
        <dbReference type="ARBA" id="ARBA00022898"/>
    </source>
</evidence>
<evidence type="ECO:0000256" key="3">
    <source>
        <dbReference type="ARBA" id="ARBA00012093"/>
    </source>
</evidence>
<dbReference type="GO" id="GO:0006567">
    <property type="term" value="P:L-threonine catabolic process"/>
    <property type="evidence" value="ECO:0007669"/>
    <property type="project" value="TreeGrafter"/>
</dbReference>
<dbReference type="PANTHER" id="PTHR48078:SF2">
    <property type="entry name" value="CATABOLIC L-SERINE_THREONINE DEHYDRATASE"/>
    <property type="match status" value="1"/>
</dbReference>
<comment type="catalytic activity">
    <reaction evidence="6">
        <text>L-serine = pyruvate + NH4(+)</text>
        <dbReference type="Rhea" id="RHEA:19169"/>
        <dbReference type="ChEBI" id="CHEBI:15361"/>
        <dbReference type="ChEBI" id="CHEBI:28938"/>
        <dbReference type="ChEBI" id="CHEBI:33384"/>
        <dbReference type="EC" id="4.3.1.17"/>
    </reaction>
</comment>
<organism evidence="8 9">
    <name type="scientific">Acaromyces ingoldii</name>
    <dbReference type="NCBI Taxonomy" id="215250"/>
    <lineage>
        <taxon>Eukaryota</taxon>
        <taxon>Fungi</taxon>
        <taxon>Dikarya</taxon>
        <taxon>Basidiomycota</taxon>
        <taxon>Ustilaginomycotina</taxon>
        <taxon>Exobasidiomycetes</taxon>
        <taxon>Exobasidiales</taxon>
        <taxon>Cryptobasidiaceae</taxon>
        <taxon>Acaromyces</taxon>
    </lineage>
</organism>
<evidence type="ECO:0000256" key="1">
    <source>
        <dbReference type="ARBA" id="ARBA00001933"/>
    </source>
</evidence>
<dbReference type="GO" id="GO:0006565">
    <property type="term" value="P:L-serine catabolic process"/>
    <property type="evidence" value="ECO:0007669"/>
    <property type="project" value="TreeGrafter"/>
</dbReference>
<keyword evidence="9" id="KW-1185">Reference proteome</keyword>
<dbReference type="EMBL" id="KZ819634">
    <property type="protein sequence ID" value="PWN94298.1"/>
    <property type="molecule type" value="Genomic_DNA"/>
</dbReference>
<gene>
    <name evidence="8" type="ORF">FA10DRAFT_299584</name>
</gene>
<evidence type="ECO:0000313" key="9">
    <source>
        <dbReference type="Proteomes" id="UP000245768"/>
    </source>
</evidence>
<keyword evidence="5" id="KW-0456">Lyase</keyword>
<dbReference type="InterPro" id="IPR036052">
    <property type="entry name" value="TrpB-like_PALP_sf"/>
</dbReference>
<dbReference type="Pfam" id="PF00291">
    <property type="entry name" value="PALP"/>
    <property type="match status" value="1"/>
</dbReference>
<dbReference type="RefSeq" id="XP_025381496.1">
    <property type="nucleotide sequence ID" value="XM_025524741.1"/>
</dbReference>
<dbReference type="Proteomes" id="UP000245768">
    <property type="component" value="Unassembled WGS sequence"/>
</dbReference>
<feature type="domain" description="Tryptophan synthase beta chain-like PALP" evidence="7">
    <location>
        <begin position="15"/>
        <end position="325"/>
    </location>
</feature>
<evidence type="ECO:0000256" key="6">
    <source>
        <dbReference type="ARBA" id="ARBA00049406"/>
    </source>
</evidence>
<dbReference type="SUPFAM" id="SSF53686">
    <property type="entry name" value="Tryptophan synthase beta subunit-like PLP-dependent enzymes"/>
    <property type="match status" value="1"/>
</dbReference>
<dbReference type="InterPro" id="IPR000634">
    <property type="entry name" value="Ser/Thr_deHydtase_PyrdxlP-BS"/>
</dbReference>
<comment type="cofactor">
    <cofactor evidence="1">
        <name>pyridoxal 5'-phosphate</name>
        <dbReference type="ChEBI" id="CHEBI:597326"/>
    </cofactor>
</comment>
<accession>A0A316Z048</accession>
<dbReference type="EC" id="4.3.1.17" evidence="3"/>
<dbReference type="InterPro" id="IPR050147">
    <property type="entry name" value="Ser/Thr_Dehydratase"/>
</dbReference>